<name>A0AAV4P8D3_CAEEX</name>
<reference evidence="1 2" key="1">
    <citation type="submission" date="2021-06" db="EMBL/GenBank/DDBJ databases">
        <title>Caerostris extrusa draft genome.</title>
        <authorList>
            <person name="Kono N."/>
            <person name="Arakawa K."/>
        </authorList>
    </citation>
    <scope>NUCLEOTIDE SEQUENCE [LARGE SCALE GENOMIC DNA]</scope>
</reference>
<feature type="non-terminal residue" evidence="1">
    <location>
        <position position="1"/>
    </location>
</feature>
<dbReference type="EMBL" id="BPLR01004081">
    <property type="protein sequence ID" value="GIX91961.1"/>
    <property type="molecule type" value="Genomic_DNA"/>
</dbReference>
<comment type="caution">
    <text evidence="1">The sequence shown here is derived from an EMBL/GenBank/DDBJ whole genome shotgun (WGS) entry which is preliminary data.</text>
</comment>
<evidence type="ECO:0000313" key="2">
    <source>
        <dbReference type="Proteomes" id="UP001054945"/>
    </source>
</evidence>
<dbReference type="AlphaFoldDB" id="A0AAV4P8D3"/>
<organism evidence="1 2">
    <name type="scientific">Caerostris extrusa</name>
    <name type="common">Bark spider</name>
    <name type="synonym">Caerostris bankana</name>
    <dbReference type="NCBI Taxonomy" id="172846"/>
    <lineage>
        <taxon>Eukaryota</taxon>
        <taxon>Metazoa</taxon>
        <taxon>Ecdysozoa</taxon>
        <taxon>Arthropoda</taxon>
        <taxon>Chelicerata</taxon>
        <taxon>Arachnida</taxon>
        <taxon>Araneae</taxon>
        <taxon>Araneomorphae</taxon>
        <taxon>Entelegynae</taxon>
        <taxon>Araneoidea</taxon>
        <taxon>Araneidae</taxon>
        <taxon>Caerostris</taxon>
    </lineage>
</organism>
<dbReference type="Proteomes" id="UP001054945">
    <property type="component" value="Unassembled WGS sequence"/>
</dbReference>
<proteinExistence type="predicted"/>
<keyword evidence="2" id="KW-1185">Reference proteome</keyword>
<gene>
    <name evidence="1" type="ORF">CEXT_75011</name>
</gene>
<accession>A0AAV4P8D3</accession>
<evidence type="ECO:0000313" key="1">
    <source>
        <dbReference type="EMBL" id="GIX91961.1"/>
    </source>
</evidence>
<protein>
    <submittedName>
        <fullName evidence="1">Uncharacterized protein</fullName>
    </submittedName>
</protein>
<sequence length="58" mass="6622">DKRWRRKFSVLRISSWSAEIALEDKALDSKTYEGNSLGAIELMDDTTESDMLTVKNAE</sequence>